<name>A0A9N9KGZ8_9GLOM</name>
<dbReference type="AlphaFoldDB" id="A0A9N9KGZ8"/>
<organism evidence="1 2">
    <name type="scientific">Dentiscutata erythropus</name>
    <dbReference type="NCBI Taxonomy" id="1348616"/>
    <lineage>
        <taxon>Eukaryota</taxon>
        <taxon>Fungi</taxon>
        <taxon>Fungi incertae sedis</taxon>
        <taxon>Mucoromycota</taxon>
        <taxon>Glomeromycotina</taxon>
        <taxon>Glomeromycetes</taxon>
        <taxon>Diversisporales</taxon>
        <taxon>Gigasporaceae</taxon>
        <taxon>Dentiscutata</taxon>
    </lineage>
</organism>
<reference evidence="1" key="1">
    <citation type="submission" date="2021-06" db="EMBL/GenBank/DDBJ databases">
        <authorList>
            <person name="Kallberg Y."/>
            <person name="Tangrot J."/>
            <person name="Rosling A."/>
        </authorList>
    </citation>
    <scope>NUCLEOTIDE SEQUENCE</scope>
    <source>
        <strain evidence="1">MA453B</strain>
    </source>
</reference>
<keyword evidence="2" id="KW-1185">Reference proteome</keyword>
<accession>A0A9N9KGZ8</accession>
<proteinExistence type="predicted"/>
<evidence type="ECO:0000313" key="2">
    <source>
        <dbReference type="Proteomes" id="UP000789405"/>
    </source>
</evidence>
<gene>
    <name evidence="1" type="ORF">DERYTH_LOCUS28023</name>
</gene>
<dbReference type="EMBL" id="CAJVPY010067492">
    <property type="protein sequence ID" value="CAG8826068.1"/>
    <property type="molecule type" value="Genomic_DNA"/>
</dbReference>
<protein>
    <submittedName>
        <fullName evidence="1">2288_t:CDS:1</fullName>
    </submittedName>
</protein>
<sequence length="68" mass="7776">SYPLLHNTSMEVNLFPNTRQKIPDDVKRIKINIISDGKPTSYIIDDLDKDNTLGETRKILSSTEEVLM</sequence>
<feature type="non-terminal residue" evidence="1">
    <location>
        <position position="1"/>
    </location>
</feature>
<evidence type="ECO:0000313" key="1">
    <source>
        <dbReference type="EMBL" id="CAG8826068.1"/>
    </source>
</evidence>
<comment type="caution">
    <text evidence="1">The sequence shown here is derived from an EMBL/GenBank/DDBJ whole genome shotgun (WGS) entry which is preliminary data.</text>
</comment>
<dbReference type="Proteomes" id="UP000789405">
    <property type="component" value="Unassembled WGS sequence"/>
</dbReference>
<feature type="non-terminal residue" evidence="1">
    <location>
        <position position="68"/>
    </location>
</feature>